<feature type="signal peptide" evidence="1">
    <location>
        <begin position="1"/>
        <end position="31"/>
    </location>
</feature>
<gene>
    <name evidence="2" type="ORF">JMJ77_004034</name>
</gene>
<keyword evidence="3" id="KW-1185">Reference proteome</keyword>
<dbReference type="EMBL" id="JAESDN010000010">
    <property type="protein sequence ID" value="KAG7044572.1"/>
    <property type="molecule type" value="Genomic_DNA"/>
</dbReference>
<dbReference type="Proteomes" id="UP000699042">
    <property type="component" value="Unassembled WGS sequence"/>
</dbReference>
<keyword evidence="1" id="KW-0732">Signal</keyword>
<dbReference type="AlphaFoldDB" id="A0A9P7QYJ6"/>
<comment type="caution">
    <text evidence="2">The sequence shown here is derived from an EMBL/GenBank/DDBJ whole genome shotgun (WGS) entry which is preliminary data.</text>
</comment>
<feature type="non-terminal residue" evidence="2">
    <location>
        <position position="1"/>
    </location>
</feature>
<organism evidence="2 3">
    <name type="scientific">Colletotrichum scovillei</name>
    <dbReference type="NCBI Taxonomy" id="1209932"/>
    <lineage>
        <taxon>Eukaryota</taxon>
        <taxon>Fungi</taxon>
        <taxon>Dikarya</taxon>
        <taxon>Ascomycota</taxon>
        <taxon>Pezizomycotina</taxon>
        <taxon>Sordariomycetes</taxon>
        <taxon>Hypocreomycetidae</taxon>
        <taxon>Glomerellales</taxon>
        <taxon>Glomerellaceae</taxon>
        <taxon>Colletotrichum</taxon>
        <taxon>Colletotrichum acutatum species complex</taxon>
    </lineage>
</organism>
<evidence type="ECO:0000313" key="2">
    <source>
        <dbReference type="EMBL" id="KAG7044572.1"/>
    </source>
</evidence>
<evidence type="ECO:0000313" key="3">
    <source>
        <dbReference type="Proteomes" id="UP000699042"/>
    </source>
</evidence>
<reference evidence="2" key="1">
    <citation type="submission" date="2021-05" db="EMBL/GenBank/DDBJ databases">
        <title>Comparative genomics of three Colletotrichum scovillei strains and genetic complementation revealed genes involved fungal growth and virulence on chili pepper.</title>
        <authorList>
            <person name="Hsieh D.-K."/>
            <person name="Chuang S.-C."/>
            <person name="Chen C.-Y."/>
            <person name="Chao Y.-T."/>
            <person name="Lu M.-Y.J."/>
            <person name="Lee M.-H."/>
            <person name="Shih M.-C."/>
        </authorList>
    </citation>
    <scope>NUCLEOTIDE SEQUENCE</scope>
    <source>
        <strain evidence="2">Coll-153</strain>
    </source>
</reference>
<feature type="chain" id="PRO_5040388110" evidence="1">
    <location>
        <begin position="32"/>
        <end position="67"/>
    </location>
</feature>
<evidence type="ECO:0000256" key="1">
    <source>
        <dbReference type="SAM" id="SignalP"/>
    </source>
</evidence>
<protein>
    <submittedName>
        <fullName evidence="2">Uncharacterized protein</fullName>
    </submittedName>
</protein>
<proteinExistence type="predicted"/>
<sequence>ENRQWASTRRTRRPLAPWTISLSILLRGISADEAKLKRLCNLNETPLDKTTGVCTNIHRSFVEGGQQ</sequence>
<accession>A0A9P7QYJ6</accession>
<name>A0A9P7QYJ6_9PEZI</name>